<reference evidence="1 2" key="1">
    <citation type="submission" date="2017-07" db="EMBL/GenBank/DDBJ databases">
        <title>Draft sequence of Rhodococcus enclensis 23b-28.</title>
        <authorList>
            <person name="Besaury L."/>
            <person name="Sancelme M."/>
            <person name="Amato P."/>
            <person name="Lallement A."/>
            <person name="Delort A.-M."/>
        </authorList>
    </citation>
    <scope>NUCLEOTIDE SEQUENCE [LARGE SCALE GENOMIC DNA]</scope>
    <source>
        <strain evidence="1 2">23b-28</strain>
    </source>
</reference>
<organism evidence="1 2">
    <name type="scientific">Rhodococcus qingshengii</name>
    <dbReference type="NCBI Taxonomy" id="334542"/>
    <lineage>
        <taxon>Bacteria</taxon>
        <taxon>Bacillati</taxon>
        <taxon>Actinomycetota</taxon>
        <taxon>Actinomycetes</taxon>
        <taxon>Mycobacteriales</taxon>
        <taxon>Nocardiaceae</taxon>
        <taxon>Rhodococcus</taxon>
        <taxon>Rhodococcus erythropolis group</taxon>
    </lineage>
</organism>
<comment type="caution">
    <text evidence="1">The sequence shown here is derived from an EMBL/GenBank/DDBJ whole genome shotgun (WGS) entry which is preliminary data.</text>
</comment>
<evidence type="ECO:0000313" key="1">
    <source>
        <dbReference type="EMBL" id="PCK26483.1"/>
    </source>
</evidence>
<accession>A0A2A5JAD6</accession>
<dbReference type="Proteomes" id="UP000230886">
    <property type="component" value="Unassembled WGS sequence"/>
</dbReference>
<evidence type="ECO:0000313" key="2">
    <source>
        <dbReference type="Proteomes" id="UP000230886"/>
    </source>
</evidence>
<gene>
    <name evidence="1" type="ORF">CHR55_16135</name>
</gene>
<protein>
    <submittedName>
        <fullName evidence="1">Uncharacterized protein</fullName>
    </submittedName>
</protein>
<dbReference type="EMBL" id="NOVD01000009">
    <property type="protein sequence ID" value="PCK26483.1"/>
    <property type="molecule type" value="Genomic_DNA"/>
</dbReference>
<sequence>MASDVAPIVKSARMLINCGLFVTVDGGSGILLNEDEIVSAFSCRDSKYPGAARSMLAVAVQQGGQRLDCFDTVLPRIYKWDDDFAPDGWNYDVYNRYGGGTSGRCVYGL</sequence>
<dbReference type="AlphaFoldDB" id="A0A2A5JAD6"/>
<name>A0A2A5JAD6_RHOSG</name>
<proteinExistence type="predicted"/>